<evidence type="ECO:0000256" key="6">
    <source>
        <dbReference type="SAM" id="Phobius"/>
    </source>
</evidence>
<evidence type="ECO:0000313" key="7">
    <source>
        <dbReference type="EMBL" id="MXO00472.1"/>
    </source>
</evidence>
<dbReference type="PANTHER" id="PTHR30086">
    <property type="entry name" value="ARGININE EXPORTER PROTEIN ARGO"/>
    <property type="match status" value="1"/>
</dbReference>
<feature type="transmembrane region" description="Helical" evidence="6">
    <location>
        <begin position="70"/>
        <end position="88"/>
    </location>
</feature>
<dbReference type="AlphaFoldDB" id="A0A6N8TB00"/>
<comment type="subcellular location">
    <subcellularLocation>
        <location evidence="1">Cell membrane</location>
        <topology evidence="1">Multi-pass membrane protein</topology>
    </subcellularLocation>
</comment>
<evidence type="ECO:0000256" key="1">
    <source>
        <dbReference type="ARBA" id="ARBA00004651"/>
    </source>
</evidence>
<dbReference type="GO" id="GO:0033228">
    <property type="term" value="P:cysteine export across plasma membrane"/>
    <property type="evidence" value="ECO:0007669"/>
    <property type="project" value="TreeGrafter"/>
</dbReference>
<feature type="transmembrane region" description="Helical" evidence="6">
    <location>
        <begin position="44"/>
        <end position="63"/>
    </location>
</feature>
<dbReference type="RefSeq" id="WP_160785862.1">
    <property type="nucleotide sequence ID" value="NZ_CP086611.1"/>
</dbReference>
<sequence length="193" mass="20056">MPDSFFTFAILALLLTPGPTNTLLTVAAATRGLRASVPLLAGELLGYLAVIVPLATVAAPLLDGRPALSAGLRIAAACWVLFLAMRLWRVSSEQKAEREAAPITIGQVFLTTMLNPKAPIIGLVIMPHGSLMEIAPALGRFSLLVLAAGTSFLTLGSLVGKAPVLSPRLVYRIAAVFLLIFSAGLVGSASSLI</sequence>
<dbReference type="InterPro" id="IPR001123">
    <property type="entry name" value="LeuE-type"/>
</dbReference>
<evidence type="ECO:0000256" key="4">
    <source>
        <dbReference type="ARBA" id="ARBA00022989"/>
    </source>
</evidence>
<gene>
    <name evidence="7" type="ORF">GR156_09180</name>
</gene>
<comment type="caution">
    <text evidence="7">The sequence shown here is derived from an EMBL/GenBank/DDBJ whole genome shotgun (WGS) entry which is preliminary data.</text>
</comment>
<keyword evidence="3 6" id="KW-0812">Transmembrane</keyword>
<feature type="transmembrane region" description="Helical" evidence="6">
    <location>
        <begin position="137"/>
        <end position="158"/>
    </location>
</feature>
<organism evidence="7 8">
    <name type="scientific">Shinella zoogloeoides</name>
    <name type="common">Crabtreella saccharophila</name>
    <dbReference type="NCBI Taxonomy" id="352475"/>
    <lineage>
        <taxon>Bacteria</taxon>
        <taxon>Pseudomonadati</taxon>
        <taxon>Pseudomonadota</taxon>
        <taxon>Alphaproteobacteria</taxon>
        <taxon>Hyphomicrobiales</taxon>
        <taxon>Rhizobiaceae</taxon>
        <taxon>Shinella</taxon>
    </lineage>
</organism>
<dbReference type="PANTHER" id="PTHR30086:SF20">
    <property type="entry name" value="ARGININE EXPORTER PROTEIN ARGO-RELATED"/>
    <property type="match status" value="1"/>
</dbReference>
<dbReference type="GO" id="GO:0015171">
    <property type="term" value="F:amino acid transmembrane transporter activity"/>
    <property type="evidence" value="ECO:0007669"/>
    <property type="project" value="TreeGrafter"/>
</dbReference>
<name>A0A6N8TB00_SHIZO</name>
<keyword evidence="2" id="KW-1003">Cell membrane</keyword>
<protein>
    <submittedName>
        <fullName evidence="7">LysE family transporter</fullName>
    </submittedName>
</protein>
<dbReference type="OrthoDB" id="6710777at2"/>
<dbReference type="Pfam" id="PF01810">
    <property type="entry name" value="LysE"/>
    <property type="match status" value="1"/>
</dbReference>
<feature type="transmembrane region" description="Helical" evidence="6">
    <location>
        <begin position="170"/>
        <end position="192"/>
    </location>
</feature>
<dbReference type="Proteomes" id="UP000440304">
    <property type="component" value="Unassembled WGS sequence"/>
</dbReference>
<proteinExistence type="predicted"/>
<accession>A0A6N8TB00</accession>
<evidence type="ECO:0000256" key="3">
    <source>
        <dbReference type="ARBA" id="ARBA00022692"/>
    </source>
</evidence>
<keyword evidence="5 6" id="KW-0472">Membrane</keyword>
<reference evidence="7 8" key="1">
    <citation type="submission" date="2019-12" db="EMBL/GenBank/DDBJ databases">
        <title>Shinella granuli gen. nov., sp. nov., and proposal of the reclassification of Zoogloea ramigera ATCC 19623 as Shinella zoogloeoides sp. nov.</title>
        <authorList>
            <person name="Gao J."/>
        </authorList>
    </citation>
    <scope>NUCLEOTIDE SEQUENCE [LARGE SCALE GENOMIC DNA]</scope>
    <source>
        <strain evidence="7 8">DSM 287</strain>
    </source>
</reference>
<evidence type="ECO:0000256" key="5">
    <source>
        <dbReference type="ARBA" id="ARBA00023136"/>
    </source>
</evidence>
<evidence type="ECO:0000256" key="2">
    <source>
        <dbReference type="ARBA" id="ARBA00022475"/>
    </source>
</evidence>
<keyword evidence="4 6" id="KW-1133">Transmembrane helix</keyword>
<feature type="transmembrane region" description="Helical" evidence="6">
    <location>
        <begin position="100"/>
        <end position="125"/>
    </location>
</feature>
<dbReference type="EMBL" id="WUML01000005">
    <property type="protein sequence ID" value="MXO00472.1"/>
    <property type="molecule type" value="Genomic_DNA"/>
</dbReference>
<dbReference type="GO" id="GO:0005886">
    <property type="term" value="C:plasma membrane"/>
    <property type="evidence" value="ECO:0007669"/>
    <property type="project" value="UniProtKB-SubCell"/>
</dbReference>
<evidence type="ECO:0000313" key="8">
    <source>
        <dbReference type="Proteomes" id="UP000440304"/>
    </source>
</evidence>